<reference evidence="2" key="1">
    <citation type="submission" date="2023-04" db="EMBL/GenBank/DDBJ databases">
        <title>Black Yeasts Isolated from many extreme environments.</title>
        <authorList>
            <person name="Coleine C."/>
            <person name="Stajich J.E."/>
            <person name="Selbmann L."/>
        </authorList>
    </citation>
    <scope>NUCLEOTIDE SEQUENCE</scope>
    <source>
        <strain evidence="2">CCFEE 5312</strain>
    </source>
</reference>
<protein>
    <submittedName>
        <fullName evidence="2">Uncharacterized protein</fullName>
    </submittedName>
</protein>
<sequence length="133" mass="15333">MAMKRKRAAPQRSTGDNSQIERSSQDHFPVSLSVTKPHKKPGKLVGPAYFLEIPTEIRLEVYSIVLANVRPFSSYRHPGTRLNQHSSLRLRHVSRQIAEETIQFLFRVFDVGWLLNMDQPYRSCDLKTAIRGQ</sequence>
<organism evidence="2 3">
    <name type="scientific">Extremus antarcticus</name>
    <dbReference type="NCBI Taxonomy" id="702011"/>
    <lineage>
        <taxon>Eukaryota</taxon>
        <taxon>Fungi</taxon>
        <taxon>Dikarya</taxon>
        <taxon>Ascomycota</taxon>
        <taxon>Pezizomycotina</taxon>
        <taxon>Dothideomycetes</taxon>
        <taxon>Dothideomycetidae</taxon>
        <taxon>Mycosphaerellales</taxon>
        <taxon>Extremaceae</taxon>
        <taxon>Extremus</taxon>
    </lineage>
</organism>
<gene>
    <name evidence="2" type="ORF">LTR09_011903</name>
</gene>
<accession>A0AAJ0D5X4</accession>
<dbReference type="EMBL" id="JAWDJX010000085">
    <property type="protein sequence ID" value="KAK3046621.1"/>
    <property type="molecule type" value="Genomic_DNA"/>
</dbReference>
<proteinExistence type="predicted"/>
<feature type="compositionally biased region" description="Polar residues" evidence="1">
    <location>
        <begin position="11"/>
        <end position="22"/>
    </location>
</feature>
<dbReference type="AlphaFoldDB" id="A0AAJ0D5X4"/>
<evidence type="ECO:0000313" key="3">
    <source>
        <dbReference type="Proteomes" id="UP001271007"/>
    </source>
</evidence>
<name>A0AAJ0D5X4_9PEZI</name>
<comment type="caution">
    <text evidence="2">The sequence shown here is derived from an EMBL/GenBank/DDBJ whole genome shotgun (WGS) entry which is preliminary data.</text>
</comment>
<evidence type="ECO:0000313" key="2">
    <source>
        <dbReference type="EMBL" id="KAK3046621.1"/>
    </source>
</evidence>
<evidence type="ECO:0000256" key="1">
    <source>
        <dbReference type="SAM" id="MobiDB-lite"/>
    </source>
</evidence>
<keyword evidence="3" id="KW-1185">Reference proteome</keyword>
<dbReference type="Proteomes" id="UP001271007">
    <property type="component" value="Unassembled WGS sequence"/>
</dbReference>
<feature type="region of interest" description="Disordered" evidence="1">
    <location>
        <begin position="1"/>
        <end position="40"/>
    </location>
</feature>